<dbReference type="Proteomes" id="UP000188268">
    <property type="component" value="Unassembled WGS sequence"/>
</dbReference>
<dbReference type="InterPro" id="IPR004252">
    <property type="entry name" value="Probable_transposase_24"/>
</dbReference>
<dbReference type="AlphaFoldDB" id="A0A1R3HQQ3"/>
<dbReference type="Gramene" id="OMO72736">
    <property type="protein sequence ID" value="OMO72736"/>
    <property type="gene ID" value="CCACVL1_17626"/>
</dbReference>
<dbReference type="EMBL" id="AWWV01011386">
    <property type="protein sequence ID" value="OMO72736.1"/>
    <property type="molecule type" value="Genomic_DNA"/>
</dbReference>
<evidence type="ECO:0000313" key="4">
    <source>
        <dbReference type="Proteomes" id="UP000188268"/>
    </source>
</evidence>
<dbReference type="Pfam" id="PF13952">
    <property type="entry name" value="DUF4216"/>
    <property type="match status" value="1"/>
</dbReference>
<evidence type="ECO:0000313" key="3">
    <source>
        <dbReference type="EMBL" id="OMO72736.1"/>
    </source>
</evidence>
<protein>
    <submittedName>
        <fullName evidence="3">Transposase, Ptta/En/Spm, plant</fullName>
    </submittedName>
</protein>
<feature type="domain" description="DUF4216" evidence="2">
    <location>
        <begin position="27"/>
        <end position="101"/>
    </location>
</feature>
<sequence>MTSYASSRDVQPIEGEVNYYGVLIDIVELNYPCFRKIVLFRCDWIDLDRGCKKEKFGFTLVNFSHLTHNGSNLVDEPFILASQAQKVFYIKDEWDNGWVVVKHAKLRDTFDMGDREGSTVSNQKAVEMQGTEVDELNASGQERRRFKNSCFGEILKDLDKEDSMVKNVQDLPVGDVACKSTRFMGTIVRNSDSAPINYISWSQMPVDKKEEMWKTIKEKFVFQKLGSDEFVDEEEMEHIKAWALEDMSSKWRAWKNELKSKYFDEEKTSVMDQSAKNRENRSKSDQPHFVGTKSFPRLIQTMTEEANGIHPSRADVYIHSQTRKDGNIVNEKAAQVVDRIQKIRIETNDDSLEASWDKDVYFKANGPEKKVQQNQEVEGLRTEVHGLKNVAPDAMSAPEISPIRNNRSLEITHQPSQHQDDILNHELGHDQLTLVDDGVLNLVRL</sequence>
<evidence type="ECO:0000259" key="2">
    <source>
        <dbReference type="Pfam" id="PF13952"/>
    </source>
</evidence>
<dbReference type="PANTHER" id="PTHR33144">
    <property type="entry name" value="OS10G0409366 PROTEIN-RELATED"/>
    <property type="match status" value="1"/>
</dbReference>
<accession>A0A1R3HQQ3</accession>
<name>A0A1R3HQQ3_COCAP</name>
<organism evidence="3 4">
    <name type="scientific">Corchorus capsularis</name>
    <name type="common">Jute</name>
    <dbReference type="NCBI Taxonomy" id="210143"/>
    <lineage>
        <taxon>Eukaryota</taxon>
        <taxon>Viridiplantae</taxon>
        <taxon>Streptophyta</taxon>
        <taxon>Embryophyta</taxon>
        <taxon>Tracheophyta</taxon>
        <taxon>Spermatophyta</taxon>
        <taxon>Magnoliopsida</taxon>
        <taxon>eudicotyledons</taxon>
        <taxon>Gunneridae</taxon>
        <taxon>Pentapetalae</taxon>
        <taxon>rosids</taxon>
        <taxon>malvids</taxon>
        <taxon>Malvales</taxon>
        <taxon>Malvaceae</taxon>
        <taxon>Grewioideae</taxon>
        <taxon>Apeibeae</taxon>
        <taxon>Corchorus</taxon>
    </lineage>
</organism>
<dbReference type="InterPro" id="IPR025312">
    <property type="entry name" value="DUF4216"/>
</dbReference>
<dbReference type="PANTHER" id="PTHR33144:SF50">
    <property type="entry name" value="OS03G0714750 PROTEIN"/>
    <property type="match status" value="1"/>
</dbReference>
<feature type="compositionally biased region" description="Basic and acidic residues" evidence="1">
    <location>
        <begin position="269"/>
        <end position="286"/>
    </location>
</feature>
<proteinExistence type="predicted"/>
<gene>
    <name evidence="3" type="ORF">CCACVL1_17626</name>
</gene>
<reference evidence="3 4" key="1">
    <citation type="submission" date="2013-09" db="EMBL/GenBank/DDBJ databases">
        <title>Corchorus capsularis genome sequencing.</title>
        <authorList>
            <person name="Alam M."/>
            <person name="Haque M.S."/>
            <person name="Islam M.S."/>
            <person name="Emdad E.M."/>
            <person name="Islam M.M."/>
            <person name="Ahmed B."/>
            <person name="Halim A."/>
            <person name="Hossen Q.M.M."/>
            <person name="Hossain M.Z."/>
            <person name="Ahmed R."/>
            <person name="Khan M.M."/>
            <person name="Islam R."/>
            <person name="Rashid M.M."/>
            <person name="Khan S.A."/>
            <person name="Rahman M.S."/>
            <person name="Alam M."/>
        </authorList>
    </citation>
    <scope>NUCLEOTIDE SEQUENCE [LARGE SCALE GENOMIC DNA]</scope>
    <source>
        <strain evidence="4">cv. CVL-1</strain>
        <tissue evidence="3">Whole seedling</tissue>
    </source>
</reference>
<keyword evidence="4" id="KW-1185">Reference proteome</keyword>
<feature type="region of interest" description="Disordered" evidence="1">
    <location>
        <begin position="269"/>
        <end position="291"/>
    </location>
</feature>
<dbReference type="OrthoDB" id="1913335at2759"/>
<evidence type="ECO:0000256" key="1">
    <source>
        <dbReference type="SAM" id="MobiDB-lite"/>
    </source>
</evidence>
<dbReference type="Pfam" id="PF03004">
    <property type="entry name" value="Transposase_24"/>
    <property type="match status" value="1"/>
</dbReference>
<comment type="caution">
    <text evidence="3">The sequence shown here is derived from an EMBL/GenBank/DDBJ whole genome shotgun (WGS) entry which is preliminary data.</text>
</comment>